<keyword evidence="3" id="KW-1185">Reference proteome</keyword>
<dbReference type="Proteomes" id="UP000198307">
    <property type="component" value="Unassembled WGS sequence"/>
</dbReference>
<protein>
    <recommendedName>
        <fullName evidence="4">Peptidase propeptide and YPEB domain-containing protein</fullName>
    </recommendedName>
</protein>
<feature type="signal peptide" evidence="1">
    <location>
        <begin position="1"/>
        <end position="20"/>
    </location>
</feature>
<evidence type="ECO:0000313" key="2">
    <source>
        <dbReference type="EMBL" id="SNT71642.1"/>
    </source>
</evidence>
<accession>A0A239PNY9</accession>
<reference evidence="2 3" key="1">
    <citation type="submission" date="2017-07" db="EMBL/GenBank/DDBJ databases">
        <authorList>
            <person name="Sun Z.S."/>
            <person name="Albrecht U."/>
            <person name="Echele G."/>
            <person name="Lee C.C."/>
        </authorList>
    </citation>
    <scope>NUCLEOTIDE SEQUENCE [LARGE SCALE GENOMIC DNA]</scope>
    <source>
        <strain evidence="2 3">DSM 14827</strain>
    </source>
</reference>
<dbReference type="RefSeq" id="WP_089343006.1">
    <property type="nucleotide sequence ID" value="NZ_CP067129.1"/>
</dbReference>
<dbReference type="OrthoDB" id="7870353at2"/>
<gene>
    <name evidence="2" type="ORF">SAMN05444959_102152</name>
</gene>
<evidence type="ECO:0008006" key="4">
    <source>
        <dbReference type="Google" id="ProtNLM"/>
    </source>
</evidence>
<evidence type="ECO:0000256" key="1">
    <source>
        <dbReference type="SAM" id="SignalP"/>
    </source>
</evidence>
<dbReference type="AlphaFoldDB" id="A0A239PNY9"/>
<name>A0A239PNY9_9RHOB</name>
<sequence>MKRHVLIFACLAAIAGALLLRPSGDLEPHQVAGPVRALSGSASAQDFRPLPFHAMAKRVGQRYRGRLIGADITHPTPRERELGAALIYEFRIITPQQNLLKIRMDARDGRFLEIAGRGQTKALRKGGAMKNTDKYRDAN</sequence>
<proteinExistence type="predicted"/>
<dbReference type="EMBL" id="FZQB01000002">
    <property type="protein sequence ID" value="SNT71642.1"/>
    <property type="molecule type" value="Genomic_DNA"/>
</dbReference>
<organism evidence="2 3">
    <name type="scientific">Paracoccus seriniphilus</name>
    <dbReference type="NCBI Taxonomy" id="184748"/>
    <lineage>
        <taxon>Bacteria</taxon>
        <taxon>Pseudomonadati</taxon>
        <taxon>Pseudomonadota</taxon>
        <taxon>Alphaproteobacteria</taxon>
        <taxon>Rhodobacterales</taxon>
        <taxon>Paracoccaceae</taxon>
        <taxon>Paracoccus</taxon>
    </lineage>
</organism>
<keyword evidence="1" id="KW-0732">Signal</keyword>
<feature type="chain" id="PRO_5012467127" description="Peptidase propeptide and YPEB domain-containing protein" evidence="1">
    <location>
        <begin position="21"/>
        <end position="139"/>
    </location>
</feature>
<evidence type="ECO:0000313" key="3">
    <source>
        <dbReference type="Proteomes" id="UP000198307"/>
    </source>
</evidence>